<organism evidence="10 11">
    <name type="scientific">Bifidobacterium lemurum</name>
    <dbReference type="NCBI Taxonomy" id="1603886"/>
    <lineage>
        <taxon>Bacteria</taxon>
        <taxon>Bacillati</taxon>
        <taxon>Actinomycetota</taxon>
        <taxon>Actinomycetes</taxon>
        <taxon>Bifidobacteriales</taxon>
        <taxon>Bifidobacteriaceae</taxon>
        <taxon>Bifidobacterium</taxon>
    </lineage>
</organism>
<dbReference type="Pfam" id="PF03799">
    <property type="entry name" value="FtsQ_DivIB_C"/>
    <property type="match status" value="1"/>
</dbReference>
<keyword evidence="3 7" id="KW-0812">Transmembrane</keyword>
<evidence type="ECO:0000313" key="11">
    <source>
        <dbReference type="Proteomes" id="UP000216352"/>
    </source>
</evidence>
<reference evidence="10 11" key="1">
    <citation type="journal article" date="2017" name="BMC Genomics">
        <title>Comparative genomic and phylogenomic analyses of the Bifidobacteriaceae family.</title>
        <authorList>
            <person name="Lugli G.A."/>
            <person name="Milani C."/>
            <person name="Turroni F."/>
            <person name="Duranti S."/>
            <person name="Mancabelli L."/>
            <person name="Mangifesta M."/>
            <person name="Ferrario C."/>
            <person name="Modesto M."/>
            <person name="Mattarelli P."/>
            <person name="Jiri K."/>
            <person name="van Sinderen D."/>
            <person name="Ventura M."/>
        </authorList>
    </citation>
    <scope>NUCLEOTIDE SEQUENCE [LARGE SCALE GENOMIC DNA]</scope>
    <source>
        <strain evidence="10 11">DSM 28807</strain>
    </source>
</reference>
<evidence type="ECO:0000259" key="8">
    <source>
        <dbReference type="Pfam" id="PF03799"/>
    </source>
</evidence>
<keyword evidence="2 10" id="KW-0132">Cell division</keyword>
<evidence type="ECO:0000256" key="2">
    <source>
        <dbReference type="ARBA" id="ARBA00022618"/>
    </source>
</evidence>
<keyword evidence="7" id="KW-0472">Membrane</keyword>
<dbReference type="EMBL" id="MWWX01000001">
    <property type="protein sequence ID" value="OZG63503.1"/>
    <property type="molecule type" value="Genomic_DNA"/>
</dbReference>
<gene>
    <name evidence="10" type="ORF">BLEM_0206</name>
</gene>
<protein>
    <submittedName>
        <fullName evidence="10">Cell division protein FtsQ</fullName>
    </submittedName>
</protein>
<dbReference type="Gene3D" id="3.10.20.310">
    <property type="entry name" value="membrane protein fhac"/>
    <property type="match status" value="1"/>
</dbReference>
<evidence type="ECO:0000256" key="5">
    <source>
        <dbReference type="ARBA" id="ARBA00023306"/>
    </source>
</evidence>
<comment type="caution">
    <text evidence="10">The sequence shown here is derived from an EMBL/GenBank/DDBJ whole genome shotgun (WGS) entry which is preliminary data.</text>
</comment>
<dbReference type="Proteomes" id="UP000216352">
    <property type="component" value="Unassembled WGS sequence"/>
</dbReference>
<feature type="compositionally biased region" description="Basic and acidic residues" evidence="6">
    <location>
        <begin position="94"/>
        <end position="106"/>
    </location>
</feature>
<feature type="region of interest" description="Disordered" evidence="6">
    <location>
        <begin position="1"/>
        <end position="113"/>
    </location>
</feature>
<evidence type="ECO:0000313" key="10">
    <source>
        <dbReference type="EMBL" id="OZG63503.1"/>
    </source>
</evidence>
<dbReference type="InterPro" id="IPR005548">
    <property type="entry name" value="Cell_div_FtsQ/DivIB_C"/>
</dbReference>
<evidence type="ECO:0000256" key="7">
    <source>
        <dbReference type="SAM" id="Phobius"/>
    </source>
</evidence>
<dbReference type="InterPro" id="IPR050487">
    <property type="entry name" value="FtsQ_DivIB"/>
</dbReference>
<feature type="compositionally biased region" description="Basic and acidic residues" evidence="6">
    <location>
        <begin position="27"/>
        <end position="37"/>
    </location>
</feature>
<feature type="domain" description="POTRA" evidence="9">
    <location>
        <begin position="193"/>
        <end position="259"/>
    </location>
</feature>
<proteinExistence type="predicted"/>
<dbReference type="GO" id="GO:0005886">
    <property type="term" value="C:plasma membrane"/>
    <property type="evidence" value="ECO:0007669"/>
    <property type="project" value="TreeGrafter"/>
</dbReference>
<keyword evidence="1" id="KW-1003">Cell membrane</keyword>
<feature type="transmembrane region" description="Helical" evidence="7">
    <location>
        <begin position="163"/>
        <end position="185"/>
    </location>
</feature>
<feature type="domain" description="Cell division protein FtsQ/DivIB C-terminal" evidence="8">
    <location>
        <begin position="274"/>
        <end position="384"/>
    </location>
</feature>
<accession>A0A261FX42</accession>
<dbReference type="Pfam" id="PF08478">
    <property type="entry name" value="POTRA_1"/>
    <property type="match status" value="1"/>
</dbReference>
<keyword evidence="4 7" id="KW-1133">Transmembrane helix</keyword>
<dbReference type="PANTHER" id="PTHR37820:SF1">
    <property type="entry name" value="CELL DIVISION PROTEIN FTSQ"/>
    <property type="match status" value="1"/>
</dbReference>
<keyword evidence="11" id="KW-1185">Reference proteome</keyword>
<dbReference type="GO" id="GO:0051301">
    <property type="term" value="P:cell division"/>
    <property type="evidence" value="ECO:0007669"/>
    <property type="project" value="UniProtKB-KW"/>
</dbReference>
<feature type="compositionally biased region" description="Low complexity" evidence="6">
    <location>
        <begin position="79"/>
        <end position="93"/>
    </location>
</feature>
<evidence type="ECO:0000256" key="6">
    <source>
        <dbReference type="SAM" id="MobiDB-lite"/>
    </source>
</evidence>
<evidence type="ECO:0000256" key="4">
    <source>
        <dbReference type="ARBA" id="ARBA00022989"/>
    </source>
</evidence>
<sequence>MAGRRISSSDASASGASRGDSRSQNGAEKDAREERASRRMVGSAGSGGTTGTSGTDGPRRSRSTRSQSDGKRSHIVGKRAAPSRLRSARSASSEPRRNDSADEGKPSRSASGAFVDARALSSKDYVASTLGESAGPLGVSSRPKVVDFVQRSKERRKASRRVVVVRALIAVAVACAAAGLIWLLFFSSLLQLRTSDITVEGANEWVSESQVLDIAGGQSGKSLLLVSSDEVVSQIKEIPGVTSATATKRFPHGLLVEIEAQKPAAMLKTSDESMTAVDSQGRVLNSVEDVSVDGIPVIEVDDVESSLDTQAIKEALKILASMSESMRQSVTSVTAETRDSITTTLNDGERIIVWGDSSDLELKKAVVDKIINDPNVIGDKQQVDVSAPLKPIIK</sequence>
<name>A0A261FX42_9BIFI</name>
<feature type="compositionally biased region" description="Low complexity" evidence="6">
    <location>
        <begin position="1"/>
        <end position="18"/>
    </location>
</feature>
<dbReference type="AlphaFoldDB" id="A0A261FX42"/>
<evidence type="ECO:0000256" key="1">
    <source>
        <dbReference type="ARBA" id="ARBA00022475"/>
    </source>
</evidence>
<dbReference type="PANTHER" id="PTHR37820">
    <property type="entry name" value="CELL DIVISION PROTEIN DIVIB"/>
    <property type="match status" value="1"/>
</dbReference>
<dbReference type="InterPro" id="IPR013685">
    <property type="entry name" value="POTRA_FtsQ_type"/>
</dbReference>
<evidence type="ECO:0000259" key="9">
    <source>
        <dbReference type="Pfam" id="PF08478"/>
    </source>
</evidence>
<keyword evidence="5" id="KW-0131">Cell cycle</keyword>
<dbReference type="STRING" id="1603886.GCA_001895165_01019"/>
<evidence type="ECO:0000256" key="3">
    <source>
        <dbReference type="ARBA" id="ARBA00022692"/>
    </source>
</evidence>